<keyword evidence="1" id="KW-0175">Coiled coil</keyword>
<evidence type="ECO:0000256" key="1">
    <source>
        <dbReference type="SAM" id="Coils"/>
    </source>
</evidence>
<sequence>MSEAPFPEIEIRDSEQLPLMSRVEGVYLDRFGDAWDYQADAWKRLSRVFERLDSGGDILDVGAGSGQFANCLAWSEQFASVTTIDATRFGKYIELDDSIQYHEMSVGEMAFEDDAFDVVTCMEVLEHVPEEIFEPAIAELRRVCRGQLVITVPYREPEPISETHVRRFEDEDFLRLFPNAEFAILRRPRKPWMMIQERFDGQPNQIPLEVGREGRLRQAERERDAAQLRERDSAARLRERIAALEREVNALRGRKVVRAANAAGRGLRRIRSTARRR</sequence>
<keyword evidence="2" id="KW-0489">Methyltransferase</keyword>
<dbReference type="Pfam" id="PF13489">
    <property type="entry name" value="Methyltransf_23"/>
    <property type="match status" value="1"/>
</dbReference>
<dbReference type="KEGG" id="erz:ER308_15775"/>
<organism evidence="2 3">
    <name type="scientific">Egibacter rhizosphaerae</name>
    <dbReference type="NCBI Taxonomy" id="1670831"/>
    <lineage>
        <taxon>Bacteria</taxon>
        <taxon>Bacillati</taxon>
        <taxon>Actinomycetota</taxon>
        <taxon>Nitriliruptoria</taxon>
        <taxon>Egibacterales</taxon>
        <taxon>Egibacteraceae</taxon>
        <taxon>Egibacter</taxon>
    </lineage>
</organism>
<keyword evidence="3" id="KW-1185">Reference proteome</keyword>
<dbReference type="CDD" id="cd02440">
    <property type="entry name" value="AdoMet_MTases"/>
    <property type="match status" value="1"/>
</dbReference>
<protein>
    <submittedName>
        <fullName evidence="2">Class I SAM-dependent methyltransferase</fullName>
    </submittedName>
</protein>
<dbReference type="OrthoDB" id="9805171at2"/>
<dbReference type="GO" id="GO:0032259">
    <property type="term" value="P:methylation"/>
    <property type="evidence" value="ECO:0007669"/>
    <property type="project" value="UniProtKB-KW"/>
</dbReference>
<dbReference type="RefSeq" id="WP_131155880.1">
    <property type="nucleotide sequence ID" value="NZ_CP036402.1"/>
</dbReference>
<proteinExistence type="predicted"/>
<gene>
    <name evidence="2" type="ORF">ER308_15775</name>
</gene>
<dbReference type="InterPro" id="IPR050508">
    <property type="entry name" value="Methyltransf_Superfamily"/>
</dbReference>
<keyword evidence="2" id="KW-0808">Transferase</keyword>
<evidence type="ECO:0000313" key="3">
    <source>
        <dbReference type="Proteomes" id="UP000291469"/>
    </source>
</evidence>
<dbReference type="EMBL" id="CP036402">
    <property type="protein sequence ID" value="QBI20887.1"/>
    <property type="molecule type" value="Genomic_DNA"/>
</dbReference>
<name>A0A411YI72_9ACTN</name>
<reference evidence="2 3" key="1">
    <citation type="submission" date="2019-01" db="EMBL/GenBank/DDBJ databases">
        <title>Egibacter rhizosphaerae EGI 80759T.</title>
        <authorList>
            <person name="Chen D.-D."/>
            <person name="Tian Y."/>
            <person name="Jiao J.-Y."/>
            <person name="Zhang X.-T."/>
            <person name="Zhang Y.-G."/>
            <person name="Zhang Y."/>
            <person name="Xiao M."/>
            <person name="Shu W.-S."/>
            <person name="Li W.-J."/>
        </authorList>
    </citation>
    <scope>NUCLEOTIDE SEQUENCE [LARGE SCALE GENOMIC DNA]</scope>
    <source>
        <strain evidence="2 3">EGI 80759</strain>
    </source>
</reference>
<accession>A0A411YI72</accession>
<evidence type="ECO:0000313" key="2">
    <source>
        <dbReference type="EMBL" id="QBI20887.1"/>
    </source>
</evidence>
<dbReference type="InterPro" id="IPR029063">
    <property type="entry name" value="SAM-dependent_MTases_sf"/>
</dbReference>
<dbReference type="Gene3D" id="3.40.50.150">
    <property type="entry name" value="Vaccinia Virus protein VP39"/>
    <property type="match status" value="1"/>
</dbReference>
<dbReference type="PANTHER" id="PTHR42912:SF85">
    <property type="entry name" value="METHYLTRANSFERASE TYPE 11"/>
    <property type="match status" value="1"/>
</dbReference>
<dbReference type="GO" id="GO:0008168">
    <property type="term" value="F:methyltransferase activity"/>
    <property type="evidence" value="ECO:0007669"/>
    <property type="project" value="UniProtKB-KW"/>
</dbReference>
<feature type="coiled-coil region" evidence="1">
    <location>
        <begin position="216"/>
        <end position="254"/>
    </location>
</feature>
<dbReference type="SUPFAM" id="SSF53335">
    <property type="entry name" value="S-adenosyl-L-methionine-dependent methyltransferases"/>
    <property type="match status" value="1"/>
</dbReference>
<dbReference type="PANTHER" id="PTHR42912">
    <property type="entry name" value="METHYLTRANSFERASE"/>
    <property type="match status" value="1"/>
</dbReference>
<dbReference type="Proteomes" id="UP000291469">
    <property type="component" value="Chromosome"/>
</dbReference>
<dbReference type="AlphaFoldDB" id="A0A411YI72"/>